<dbReference type="GO" id="GO:0008817">
    <property type="term" value="F:corrinoid adenosyltransferase activity"/>
    <property type="evidence" value="ECO:0007669"/>
    <property type="project" value="InterPro"/>
</dbReference>
<dbReference type="AlphaFoldDB" id="A0A1F7UJR0"/>
<dbReference type="GO" id="GO:0005524">
    <property type="term" value="F:ATP binding"/>
    <property type="evidence" value="ECO:0007669"/>
    <property type="project" value="InterPro"/>
</dbReference>
<dbReference type="InterPro" id="IPR003724">
    <property type="entry name" value="CblAdoTrfase_CobA"/>
</dbReference>
<protein>
    <recommendedName>
        <fullName evidence="3">Cob(I)yrinic acid a,c-diamide adenosyltransferase</fullName>
    </recommendedName>
</protein>
<evidence type="ECO:0008006" key="3">
    <source>
        <dbReference type="Google" id="ProtNLM"/>
    </source>
</evidence>
<dbReference type="EMBL" id="MGEF01000047">
    <property type="protein sequence ID" value="OGL77947.1"/>
    <property type="molecule type" value="Genomic_DNA"/>
</dbReference>
<dbReference type="PANTHER" id="PTHR46638:SF1">
    <property type="entry name" value="CORRINOID ADENOSYLTRANSFERASE"/>
    <property type="match status" value="1"/>
</dbReference>
<proteinExistence type="predicted"/>
<reference evidence="1 2" key="1">
    <citation type="journal article" date="2016" name="Nat. Commun.">
        <title>Thousands of microbial genomes shed light on interconnected biogeochemical processes in an aquifer system.</title>
        <authorList>
            <person name="Anantharaman K."/>
            <person name="Brown C.T."/>
            <person name="Hug L.A."/>
            <person name="Sharon I."/>
            <person name="Castelle C.J."/>
            <person name="Probst A.J."/>
            <person name="Thomas B.C."/>
            <person name="Singh A."/>
            <person name="Wilkins M.J."/>
            <person name="Karaoz U."/>
            <person name="Brodie E.L."/>
            <person name="Williams K.H."/>
            <person name="Hubbard S.S."/>
            <person name="Banfield J.F."/>
        </authorList>
    </citation>
    <scope>NUCLEOTIDE SEQUENCE [LARGE SCALE GENOMIC DNA]</scope>
</reference>
<evidence type="ECO:0000313" key="1">
    <source>
        <dbReference type="EMBL" id="OGL77947.1"/>
    </source>
</evidence>
<name>A0A1F7UJR0_9BACT</name>
<dbReference type="PANTHER" id="PTHR46638">
    <property type="entry name" value="CORRINOID ADENOSYLTRANSFERASE"/>
    <property type="match status" value="1"/>
</dbReference>
<evidence type="ECO:0000313" key="2">
    <source>
        <dbReference type="Proteomes" id="UP000176604"/>
    </source>
</evidence>
<dbReference type="SUPFAM" id="SSF52540">
    <property type="entry name" value="P-loop containing nucleoside triphosphate hydrolases"/>
    <property type="match status" value="1"/>
</dbReference>
<dbReference type="InterPro" id="IPR027417">
    <property type="entry name" value="P-loop_NTPase"/>
</dbReference>
<comment type="caution">
    <text evidence="1">The sequence shown here is derived from an EMBL/GenBank/DDBJ whole genome shotgun (WGS) entry which is preliminary data.</text>
</comment>
<accession>A0A1F7UJR0</accession>
<dbReference type="Proteomes" id="UP000176604">
    <property type="component" value="Unassembled WGS sequence"/>
</dbReference>
<dbReference type="STRING" id="1802397.A3J43_00415"/>
<organism evidence="1 2">
    <name type="scientific">Candidatus Uhrbacteria bacterium RIFCSPHIGHO2_12_FULL_54_23</name>
    <dbReference type="NCBI Taxonomy" id="1802397"/>
    <lineage>
        <taxon>Bacteria</taxon>
        <taxon>Candidatus Uhriibacteriota</taxon>
    </lineage>
</organism>
<sequence length="202" mass="22394">MARSFIKHDKGLVIVYFGDGKGKTTAACGMAMRALGRGMNVAVLQFIKGEPGQGTGVTWTTGERIFADTLVNHKSQITNHKIGRLFVKALGEGFVKILGDKRPFAEHQRAAKKALRYASEVMHTGKYQLVVLDEVLRAVGEKLFTARDLMQVVKGKPEKLHLVLTGHRITKEILNAADLVTEMKKVKHPYDKRILAKIGVDF</sequence>
<gene>
    <name evidence="1" type="ORF">A3J43_00415</name>
</gene>
<dbReference type="Pfam" id="PF02572">
    <property type="entry name" value="CobA_CobO_BtuR"/>
    <property type="match status" value="1"/>
</dbReference>
<dbReference type="Gene3D" id="3.40.50.300">
    <property type="entry name" value="P-loop containing nucleotide triphosphate hydrolases"/>
    <property type="match status" value="1"/>
</dbReference>
<dbReference type="GO" id="GO:0009236">
    <property type="term" value="P:cobalamin biosynthetic process"/>
    <property type="evidence" value="ECO:0007669"/>
    <property type="project" value="InterPro"/>
</dbReference>
<dbReference type="PIRSF" id="PIRSF015617">
    <property type="entry name" value="Adensltrnsf_CobA"/>
    <property type="match status" value="1"/>
</dbReference>